<organism evidence="2 3">
    <name type="scientific">Deinococcus hopiensis KR-140</name>
    <dbReference type="NCBI Taxonomy" id="695939"/>
    <lineage>
        <taxon>Bacteria</taxon>
        <taxon>Thermotogati</taxon>
        <taxon>Deinococcota</taxon>
        <taxon>Deinococci</taxon>
        <taxon>Deinococcales</taxon>
        <taxon>Deinococcaceae</taxon>
        <taxon>Deinococcus</taxon>
    </lineage>
</organism>
<accession>A0A1W1UPG4</accession>
<evidence type="ECO:0000259" key="1">
    <source>
        <dbReference type="Pfam" id="PF00903"/>
    </source>
</evidence>
<reference evidence="2 3" key="1">
    <citation type="submission" date="2017-04" db="EMBL/GenBank/DDBJ databases">
        <authorList>
            <person name="Afonso C.L."/>
            <person name="Miller P.J."/>
            <person name="Scott M.A."/>
            <person name="Spackman E."/>
            <person name="Goraichik I."/>
            <person name="Dimitrov K.M."/>
            <person name="Suarez D.L."/>
            <person name="Swayne D.E."/>
        </authorList>
    </citation>
    <scope>NUCLEOTIDE SEQUENCE [LARGE SCALE GENOMIC DNA]</scope>
    <source>
        <strain evidence="2 3">KR-140</strain>
    </source>
</reference>
<name>A0A1W1UPG4_9DEIO</name>
<evidence type="ECO:0000313" key="2">
    <source>
        <dbReference type="EMBL" id="SMB83028.1"/>
    </source>
</evidence>
<evidence type="ECO:0000313" key="3">
    <source>
        <dbReference type="Proteomes" id="UP000192582"/>
    </source>
</evidence>
<gene>
    <name evidence="2" type="ORF">SAMN00790413_04233</name>
</gene>
<dbReference type="SUPFAM" id="SSF54593">
    <property type="entry name" value="Glyoxalase/Bleomycin resistance protein/Dihydroxybiphenyl dioxygenase"/>
    <property type="match status" value="2"/>
</dbReference>
<keyword evidence="3" id="KW-1185">Reference proteome</keyword>
<dbReference type="InterPro" id="IPR029068">
    <property type="entry name" value="Glyas_Bleomycin-R_OHBP_Dase"/>
</dbReference>
<feature type="domain" description="Glyoxalase/fosfomycin resistance/dioxygenase" evidence="1">
    <location>
        <begin position="134"/>
        <end position="238"/>
    </location>
</feature>
<dbReference type="AlphaFoldDB" id="A0A1W1UPG4"/>
<proteinExistence type="predicted"/>
<dbReference type="RefSeq" id="WP_084046354.1">
    <property type="nucleotide sequence ID" value="NZ_FWWU01000006.1"/>
</dbReference>
<dbReference type="EMBL" id="FWWU01000006">
    <property type="protein sequence ID" value="SMB83028.1"/>
    <property type="molecule type" value="Genomic_DNA"/>
</dbReference>
<sequence>MNFDFLGINVPQVHFDLALDVLSRIFGFGVGDRTDNWAFLHAANLKVELFGDGPYVPADRHQSVIPMIRTHDLNRTLDHLHRDPAVNTTLTAEHLTPLGRATYLRLPGGATWALLEEVDHAHDSTGAPPTVAALELRCAHPAQYLSFLTETLDFQVRVNSAGHVVVQQHPDRPRLLLEAAPERLTPVKYRTQAPFYLSFSTTDVDRDSRVLLRAGRPLVSPRTTHAWGGTDVILLDPNNDPIQVVQYPTT</sequence>
<dbReference type="Proteomes" id="UP000192582">
    <property type="component" value="Unassembled WGS sequence"/>
</dbReference>
<dbReference type="Pfam" id="PF00903">
    <property type="entry name" value="Glyoxalase"/>
    <property type="match status" value="1"/>
</dbReference>
<dbReference type="Gene3D" id="3.10.180.10">
    <property type="entry name" value="2,3-Dihydroxybiphenyl 1,2-Dioxygenase, domain 1"/>
    <property type="match status" value="1"/>
</dbReference>
<dbReference type="InterPro" id="IPR004360">
    <property type="entry name" value="Glyas_Fos-R_dOase_dom"/>
</dbReference>
<protein>
    <recommendedName>
        <fullName evidence="1">Glyoxalase/fosfomycin resistance/dioxygenase domain-containing protein</fullName>
    </recommendedName>
</protein>